<dbReference type="PROSITE" id="PS50026">
    <property type="entry name" value="EGF_3"/>
    <property type="match status" value="2"/>
</dbReference>
<dbReference type="InterPro" id="IPR001881">
    <property type="entry name" value="EGF-like_Ca-bd_dom"/>
</dbReference>
<dbReference type="InterPro" id="IPR009030">
    <property type="entry name" value="Growth_fac_rcpt_cys_sf"/>
</dbReference>
<dbReference type="InterPro" id="IPR018097">
    <property type="entry name" value="EGF_Ca-bd_CS"/>
</dbReference>
<dbReference type="InterPro" id="IPR049883">
    <property type="entry name" value="NOTCH1_EGF-like"/>
</dbReference>
<dbReference type="PROSITE" id="PS01248">
    <property type="entry name" value="EGF_LAM_1"/>
    <property type="match status" value="1"/>
</dbReference>
<keyword evidence="4" id="KW-0732">Signal</keyword>
<dbReference type="PANTHER" id="PTHR24039:SF58">
    <property type="entry name" value="EGF-LIKE DOMAIN-CONTAINING PROTEIN"/>
    <property type="match status" value="1"/>
</dbReference>
<keyword evidence="8 9" id="KW-1015">Disulfide bond</keyword>
<keyword evidence="3 9" id="KW-0245">EGF-like domain</keyword>
<dbReference type="InterPro" id="IPR002049">
    <property type="entry name" value="LE_dom"/>
</dbReference>
<dbReference type="Gene3D" id="2.10.25.10">
    <property type="entry name" value="Laminin"/>
    <property type="match status" value="1"/>
</dbReference>
<keyword evidence="6" id="KW-0256">Endoplasmic reticulum</keyword>
<dbReference type="SMART" id="SM00181">
    <property type="entry name" value="EGF"/>
    <property type="match status" value="2"/>
</dbReference>
<name>A0A6P7YZB1_9AMPH</name>
<keyword evidence="7" id="KW-0106">Calcium</keyword>
<comment type="similarity">
    <text evidence="2">Belongs to the CRELD family.</text>
</comment>
<accession>A0A6P7YZB1</accession>
<evidence type="ECO:0000256" key="9">
    <source>
        <dbReference type="PROSITE-ProRule" id="PRU00076"/>
    </source>
</evidence>
<comment type="caution">
    <text evidence="9">Lacks conserved residue(s) required for the propagation of feature annotation.</text>
</comment>
<dbReference type="PANTHER" id="PTHR24039">
    <property type="entry name" value="FIBRILLIN-RELATED"/>
    <property type="match status" value="1"/>
</dbReference>
<feature type="domain" description="EGF-like" evidence="10">
    <location>
        <begin position="181"/>
        <end position="221"/>
    </location>
</feature>
<dbReference type="AlphaFoldDB" id="A0A6P7YZB1"/>
<dbReference type="GO" id="GO:0005509">
    <property type="term" value="F:calcium ion binding"/>
    <property type="evidence" value="ECO:0007669"/>
    <property type="project" value="InterPro"/>
</dbReference>
<dbReference type="Proteomes" id="UP000515156">
    <property type="component" value="Chromosome 10"/>
</dbReference>
<organism evidence="11 12">
    <name type="scientific">Microcaecilia unicolor</name>
    <dbReference type="NCBI Taxonomy" id="1415580"/>
    <lineage>
        <taxon>Eukaryota</taxon>
        <taxon>Metazoa</taxon>
        <taxon>Chordata</taxon>
        <taxon>Craniata</taxon>
        <taxon>Vertebrata</taxon>
        <taxon>Euteleostomi</taxon>
        <taxon>Amphibia</taxon>
        <taxon>Gymnophiona</taxon>
        <taxon>Siphonopidae</taxon>
        <taxon>Microcaecilia</taxon>
    </lineage>
</organism>
<evidence type="ECO:0000256" key="7">
    <source>
        <dbReference type="ARBA" id="ARBA00022837"/>
    </source>
</evidence>
<evidence type="ECO:0000256" key="1">
    <source>
        <dbReference type="ARBA" id="ARBA00004240"/>
    </source>
</evidence>
<reference evidence="12" key="1">
    <citation type="submission" date="2025-08" db="UniProtKB">
        <authorList>
            <consortium name="RefSeq"/>
        </authorList>
    </citation>
    <scope>IDENTIFICATION</scope>
</reference>
<feature type="disulfide bond" evidence="9">
    <location>
        <begin position="211"/>
        <end position="220"/>
    </location>
</feature>
<dbReference type="InterPro" id="IPR021852">
    <property type="entry name" value="DUF3456"/>
</dbReference>
<dbReference type="CDD" id="cd00064">
    <property type="entry name" value="FU"/>
    <property type="match status" value="1"/>
</dbReference>
<dbReference type="OrthoDB" id="19903at2759"/>
<evidence type="ECO:0000256" key="6">
    <source>
        <dbReference type="ARBA" id="ARBA00022824"/>
    </source>
</evidence>
<evidence type="ECO:0000256" key="5">
    <source>
        <dbReference type="ARBA" id="ARBA00022737"/>
    </source>
</evidence>
<evidence type="ECO:0000313" key="11">
    <source>
        <dbReference type="Proteomes" id="UP000515156"/>
    </source>
</evidence>
<evidence type="ECO:0000259" key="10">
    <source>
        <dbReference type="PROSITE" id="PS50026"/>
    </source>
</evidence>
<dbReference type="SUPFAM" id="SSF57184">
    <property type="entry name" value="Growth factor receptor domain"/>
    <property type="match status" value="1"/>
</dbReference>
<dbReference type="FunFam" id="2.10.25.10:FF:000038">
    <property type="entry name" value="Fibrillin 2"/>
    <property type="match status" value="1"/>
</dbReference>
<dbReference type="FunCoup" id="A0A6P7YZB1">
    <property type="interactions" value="808"/>
</dbReference>
<evidence type="ECO:0000256" key="3">
    <source>
        <dbReference type="ARBA" id="ARBA00022536"/>
    </source>
</evidence>
<evidence type="ECO:0000256" key="4">
    <source>
        <dbReference type="ARBA" id="ARBA00022729"/>
    </source>
</evidence>
<gene>
    <name evidence="12" type="primary">CRELD2</name>
</gene>
<comment type="subcellular location">
    <subcellularLocation>
        <location evidence="1">Endoplasmic reticulum</location>
    </subcellularLocation>
</comment>
<dbReference type="PROSITE" id="PS01187">
    <property type="entry name" value="EGF_CA"/>
    <property type="match status" value="2"/>
</dbReference>
<keyword evidence="5" id="KW-0677">Repeat</keyword>
<dbReference type="PROSITE" id="PS00022">
    <property type="entry name" value="EGF_1"/>
    <property type="match status" value="1"/>
</dbReference>
<dbReference type="GeneID" id="115478942"/>
<dbReference type="Pfam" id="PF07645">
    <property type="entry name" value="EGF_CA"/>
    <property type="match status" value="2"/>
</dbReference>
<evidence type="ECO:0000256" key="8">
    <source>
        <dbReference type="ARBA" id="ARBA00023157"/>
    </source>
</evidence>
<dbReference type="SMART" id="SM00179">
    <property type="entry name" value="EGF_CA"/>
    <property type="match status" value="2"/>
</dbReference>
<keyword evidence="11" id="KW-1185">Reference proteome</keyword>
<dbReference type="InterPro" id="IPR006212">
    <property type="entry name" value="Furin_repeat"/>
</dbReference>
<protein>
    <submittedName>
        <fullName evidence="12">Cysteine-rich with EGF-like domain protein 2</fullName>
    </submittedName>
</protein>
<dbReference type="InParanoid" id="A0A6P7YZB1"/>
<evidence type="ECO:0000256" key="2">
    <source>
        <dbReference type="ARBA" id="ARBA00005897"/>
    </source>
</evidence>
<sequence length="404" mass="44328">MAAPSSLQPDSHVRPAGRLRFSFPCFWAAPSGSGVGPNFPDMILSLRHYSVLCLALGLLLLCSSGTSAKVKETCKTCRNIVDSFHKGLENTAKKNFGGGNTAWEEKTLSKYESSEIRLVEIIETLCDSSDFDCNHMVEQHEEYIEKWWFKIQKKHSDLFKWFCIETIEVCCPSGTYGPECLACLGGSERPCHDNGRCNGDGTRSGDGSCNCNDAYTGSFCLECADGYYSTERNNTHSVCTVCHESCKTCTGPTNQHCQDCKNGWSKDVEEACVDVDECAAEVPPCEDDQYCLNSEGSYTCKACDKSCTACVGEGPDKCRNCSLGYTLEGETCADVDECNLGEKVCLGENEDCINTPGSYKCACSEGFEDKDGACVQAIEKIEEIEDKVEETTEHQESSNLHEDL</sequence>
<dbReference type="PROSITE" id="PS00010">
    <property type="entry name" value="ASX_HYDROXYL"/>
    <property type="match status" value="1"/>
</dbReference>
<dbReference type="InterPro" id="IPR000742">
    <property type="entry name" value="EGF"/>
</dbReference>
<dbReference type="Pfam" id="PF11938">
    <property type="entry name" value="DUF3456"/>
    <property type="match status" value="2"/>
</dbReference>
<feature type="domain" description="EGF-like" evidence="10">
    <location>
        <begin position="334"/>
        <end position="373"/>
    </location>
</feature>
<dbReference type="KEGG" id="muo:115478942"/>
<dbReference type="GO" id="GO:0005783">
    <property type="term" value="C:endoplasmic reticulum"/>
    <property type="evidence" value="ECO:0007669"/>
    <property type="project" value="UniProtKB-SubCell"/>
</dbReference>
<dbReference type="SMART" id="SM00261">
    <property type="entry name" value="FU"/>
    <property type="match status" value="2"/>
</dbReference>
<dbReference type="RefSeq" id="XP_030072462.1">
    <property type="nucleotide sequence ID" value="XM_030216602.1"/>
</dbReference>
<proteinExistence type="inferred from homology"/>
<dbReference type="InterPro" id="IPR000152">
    <property type="entry name" value="EGF-type_Asp/Asn_hydroxyl_site"/>
</dbReference>
<dbReference type="Gene3D" id="2.10.220.10">
    <property type="entry name" value="Hormone Receptor, Insulin-like Growth Factor Receptor 1, Chain A, domain 2"/>
    <property type="match status" value="1"/>
</dbReference>
<dbReference type="CTD" id="79174"/>
<evidence type="ECO:0000313" key="12">
    <source>
        <dbReference type="RefSeq" id="XP_030072462.1"/>
    </source>
</evidence>